<dbReference type="InterPro" id="IPR023296">
    <property type="entry name" value="Glyco_hydro_beta-prop_sf"/>
</dbReference>
<evidence type="ECO:0000256" key="3">
    <source>
        <dbReference type="ARBA" id="ARBA00024356"/>
    </source>
</evidence>
<protein>
    <submittedName>
        <fullName evidence="4">Predicted glycosyl hydrolase, GH43/DUF377 family</fullName>
    </submittedName>
</protein>
<evidence type="ECO:0000313" key="5">
    <source>
        <dbReference type="Proteomes" id="UP000199206"/>
    </source>
</evidence>
<sequence>MLKRWPGNPLVTPEDVRPSRPDWKVDGTFNAGVARIGDTVVMLLRVAESVADAAAGEVRVPLLEPHGEGWRTTTRTFRTDDPAHDFSDPRMVRSRADPREVHLTSMSHLRVARSGNGTDFAVDDAPLLFPADRYERFGCEDARLTVIEGRCYINYTAVSDLGIATALAVTDDFTQVERLGIIHAPDNRDVCLFPRRIAGSYWCLHRPAPLHLGAPEIWIARSPDLIHWGEHRHLAGCMDRAWESAKIGGGAQLIETEKGWLQIYHGVDADQRYSLGALLLDLDDPRIVRARLSRPLASPVEDYERHGFFPDVLFSCGALVEGGELRVYYGAADRVMALGTCALADLWAAMGV</sequence>
<dbReference type="Gene3D" id="2.115.10.20">
    <property type="entry name" value="Glycosyl hydrolase domain, family 43"/>
    <property type="match status" value="1"/>
</dbReference>
<dbReference type="PANTHER" id="PTHR34106">
    <property type="entry name" value="GLYCOSIDASE"/>
    <property type="match status" value="1"/>
</dbReference>
<reference evidence="5" key="1">
    <citation type="submission" date="2016-10" db="EMBL/GenBank/DDBJ databases">
        <authorList>
            <person name="Varghese N."/>
            <person name="Submissions S."/>
        </authorList>
    </citation>
    <scope>NUCLEOTIDE SEQUENCE [LARGE SCALE GENOMIC DNA]</scope>
    <source>
        <strain evidence="5">S6-262</strain>
    </source>
</reference>
<organism evidence="4 5">
    <name type="scientific">Sphingomonas gellani</name>
    <dbReference type="NCBI Taxonomy" id="1166340"/>
    <lineage>
        <taxon>Bacteria</taxon>
        <taxon>Pseudomonadati</taxon>
        <taxon>Pseudomonadota</taxon>
        <taxon>Alphaproteobacteria</taxon>
        <taxon>Sphingomonadales</taxon>
        <taxon>Sphingomonadaceae</taxon>
        <taxon>Sphingomonas</taxon>
    </lineage>
</organism>
<dbReference type="PANTHER" id="PTHR34106:SF5">
    <property type="entry name" value="GLYCOSIDASE"/>
    <property type="match status" value="1"/>
</dbReference>
<dbReference type="STRING" id="1166340.SAMN05192583_3171"/>
<dbReference type="RefSeq" id="WP_212611460.1">
    <property type="nucleotide sequence ID" value="NZ_FOCF01000009.1"/>
</dbReference>
<evidence type="ECO:0000256" key="2">
    <source>
        <dbReference type="ARBA" id="ARBA00022679"/>
    </source>
</evidence>
<dbReference type="CDD" id="cd18612">
    <property type="entry name" value="GH130_Lin0857-like"/>
    <property type="match status" value="1"/>
</dbReference>
<keyword evidence="1" id="KW-0328">Glycosyltransferase</keyword>
<dbReference type="SUPFAM" id="SSF75005">
    <property type="entry name" value="Arabinanase/levansucrase/invertase"/>
    <property type="match status" value="1"/>
</dbReference>
<dbReference type="EMBL" id="FOCF01000009">
    <property type="protein sequence ID" value="SEN62097.1"/>
    <property type="molecule type" value="Genomic_DNA"/>
</dbReference>
<dbReference type="PIRSF" id="PIRSF016202">
    <property type="entry name" value="PH1107"/>
    <property type="match status" value="1"/>
</dbReference>
<dbReference type="Proteomes" id="UP000199206">
    <property type="component" value="Unassembled WGS sequence"/>
</dbReference>
<evidence type="ECO:0000256" key="1">
    <source>
        <dbReference type="ARBA" id="ARBA00022676"/>
    </source>
</evidence>
<accession>A0A1H8I1I8</accession>
<dbReference type="Pfam" id="PF04041">
    <property type="entry name" value="Glyco_hydro_130"/>
    <property type="match status" value="1"/>
</dbReference>
<proteinExistence type="inferred from homology"/>
<evidence type="ECO:0000313" key="4">
    <source>
        <dbReference type="EMBL" id="SEN62097.1"/>
    </source>
</evidence>
<gene>
    <name evidence="4" type="ORF">SAMN05192583_3171</name>
</gene>
<dbReference type="InterPro" id="IPR007184">
    <property type="entry name" value="Mannoside_phosphorylase"/>
</dbReference>
<comment type="similarity">
    <text evidence="3">Belongs to the glycosyl hydrolase 130 family.</text>
</comment>
<dbReference type="AlphaFoldDB" id="A0A1H8I1I8"/>
<name>A0A1H8I1I8_9SPHN</name>
<keyword evidence="5" id="KW-1185">Reference proteome</keyword>
<keyword evidence="4" id="KW-0378">Hydrolase</keyword>
<keyword evidence="2" id="KW-0808">Transferase</keyword>
<dbReference type="GO" id="GO:0016787">
    <property type="term" value="F:hydrolase activity"/>
    <property type="evidence" value="ECO:0007669"/>
    <property type="project" value="UniProtKB-KW"/>
</dbReference>
<dbReference type="GO" id="GO:0016757">
    <property type="term" value="F:glycosyltransferase activity"/>
    <property type="evidence" value="ECO:0007669"/>
    <property type="project" value="UniProtKB-KW"/>
</dbReference>